<dbReference type="RefSeq" id="WP_006501063.1">
    <property type="nucleotide sequence ID" value="NZ_CP011014.1"/>
</dbReference>
<dbReference type="EMBL" id="CP011014">
    <property type="protein sequence ID" value="AJT51549.1"/>
    <property type="molecule type" value="Genomic_DNA"/>
</dbReference>
<name>A0A0D4CN93_LIMMU</name>
<keyword evidence="2" id="KW-1185">Reference proteome</keyword>
<reference evidence="1 2" key="1">
    <citation type="journal article" date="2012" name="J. Bacteriol.">
        <title>Genome sequence of Lactobacillus mucosae LM1, isolated from piglet feces.</title>
        <authorList>
            <person name="Lee J.H."/>
            <person name="Valeriano V.D."/>
            <person name="Shin Y.R."/>
            <person name="Chae J.P."/>
            <person name="Kim G.B."/>
            <person name="Ham J.S."/>
            <person name="Chun J."/>
            <person name="Kang D.K."/>
        </authorList>
    </citation>
    <scope>NUCLEOTIDE SEQUENCE [LARGE SCALE GENOMIC DNA]</scope>
    <source>
        <strain evidence="1 2">LM1</strain>
        <plasmid evidence="1">pLM1</plasmid>
    </source>
</reference>
<keyword evidence="1" id="KW-0614">Plasmid</keyword>
<dbReference type="AlphaFoldDB" id="A0A0D4CN93"/>
<accession>A0A0D4CN93</accession>
<protein>
    <submittedName>
        <fullName evidence="1">Uncharacterized protein</fullName>
    </submittedName>
</protein>
<evidence type="ECO:0000313" key="1">
    <source>
        <dbReference type="EMBL" id="AJT51549.1"/>
    </source>
</evidence>
<organism evidence="1 2">
    <name type="scientific">Limosilactobacillus mucosae LM1</name>
    <dbReference type="NCBI Taxonomy" id="1130798"/>
    <lineage>
        <taxon>Bacteria</taxon>
        <taxon>Bacillati</taxon>
        <taxon>Bacillota</taxon>
        <taxon>Bacilli</taxon>
        <taxon>Lactobacillales</taxon>
        <taxon>Lactobacillaceae</taxon>
        <taxon>Limosilactobacillus</taxon>
    </lineage>
</organism>
<gene>
    <name evidence="1" type="ORF">LBLM1_10975</name>
</gene>
<proteinExistence type="predicted"/>
<dbReference type="Proteomes" id="UP000003645">
    <property type="component" value="Plasmid pLM1"/>
</dbReference>
<evidence type="ECO:0000313" key="2">
    <source>
        <dbReference type="Proteomes" id="UP000003645"/>
    </source>
</evidence>
<dbReference type="HOGENOM" id="CLU_1775079_0_0_9"/>
<sequence length="149" mass="15527">MAKVFLDKIPATEHIESVVSETDKLPMGQWLSLGKLGDDGESRVAVPATGEADAEVFLADAPISYGDPHFDLGTYTLEAGKTGRAFHLQKGDVISVTTDLVAGAEVGDALTVGDKGLGFKKAGSGRGVALLIGKENHGFDGDVFVIAIR</sequence>
<dbReference type="OrthoDB" id="2327482at2"/>
<geneLocation type="plasmid" evidence="1 2">
    <name>pLM1</name>
</geneLocation>
<dbReference type="KEGG" id="lmu:LBLM1_10975"/>